<accession>A0A0J8D7A8</accession>
<sequence>MESQSSTKALVGTALFSAITVVLYVISTYIPIIDILVILGVHLPIVVIYLKYGGKYAGVSTAVTTILLTFILGPTWSLRFLFLNAVVGLVLGYTSTKKFNSITSIAMLSLITLLSVGVFYKLFTFMTGVDLMASSVDTVIKSMEASLATLKESGVDKTLTAGINLDDLKTYLLMAMPGISIVTMGVLSYIYYLVTQKILKRFGFVIEPVKEFSNWYLQSRIAYPLMILLFGVMIFESKELSIVGYTIRIIFLMAFTINALSTISYYLKKFSFPNPLIGIIVFVVLMTLQNVLIFIGLIEYALNLRALDNKRASIRRKK</sequence>
<evidence type="ECO:0000313" key="3">
    <source>
        <dbReference type="Proteomes" id="UP000036756"/>
    </source>
</evidence>
<keyword evidence="3" id="KW-1185">Reference proteome</keyword>
<dbReference type="Gene3D" id="1.10.1760.20">
    <property type="match status" value="1"/>
</dbReference>
<dbReference type="STRING" id="1121307.CLCY_3c00490"/>
<evidence type="ECO:0000256" key="1">
    <source>
        <dbReference type="SAM" id="Phobius"/>
    </source>
</evidence>
<dbReference type="Proteomes" id="UP000036756">
    <property type="component" value="Unassembled WGS sequence"/>
</dbReference>
<protein>
    <submittedName>
        <fullName evidence="2">Putative membrane protein</fullName>
    </submittedName>
</protein>
<dbReference type="InterPro" id="IPR018710">
    <property type="entry name" value="DUF2232"/>
</dbReference>
<gene>
    <name evidence="2" type="ORF">CLCY_3c00490</name>
</gene>
<evidence type="ECO:0000313" key="2">
    <source>
        <dbReference type="EMBL" id="KMT21782.1"/>
    </source>
</evidence>
<dbReference type="EMBL" id="LFVU01000026">
    <property type="protein sequence ID" value="KMT21782.1"/>
    <property type="molecule type" value="Genomic_DNA"/>
</dbReference>
<feature type="transmembrane region" description="Helical" evidence="1">
    <location>
        <begin position="171"/>
        <end position="194"/>
    </location>
</feature>
<feature type="transmembrane region" description="Helical" evidence="1">
    <location>
        <begin position="279"/>
        <end position="302"/>
    </location>
</feature>
<feature type="transmembrane region" description="Helical" evidence="1">
    <location>
        <begin position="102"/>
        <end position="123"/>
    </location>
</feature>
<feature type="transmembrane region" description="Helical" evidence="1">
    <location>
        <begin position="62"/>
        <end position="82"/>
    </location>
</feature>
<dbReference type="OrthoDB" id="1938242at2"/>
<keyword evidence="1" id="KW-0472">Membrane</keyword>
<dbReference type="Pfam" id="PF09991">
    <property type="entry name" value="DUF2232"/>
    <property type="match status" value="1"/>
</dbReference>
<keyword evidence="1" id="KW-0812">Transmembrane</keyword>
<organism evidence="2 3">
    <name type="scientific">Clostridium cylindrosporum DSM 605</name>
    <dbReference type="NCBI Taxonomy" id="1121307"/>
    <lineage>
        <taxon>Bacteria</taxon>
        <taxon>Bacillati</taxon>
        <taxon>Bacillota</taxon>
        <taxon>Clostridia</taxon>
        <taxon>Eubacteriales</taxon>
        <taxon>Clostridiaceae</taxon>
        <taxon>Clostridium</taxon>
    </lineage>
</organism>
<keyword evidence="1" id="KW-1133">Transmembrane helix</keyword>
<feature type="transmembrane region" description="Helical" evidence="1">
    <location>
        <begin position="32"/>
        <end position="50"/>
    </location>
</feature>
<dbReference type="PATRIC" id="fig|1121307.3.peg.1403"/>
<feature type="transmembrane region" description="Helical" evidence="1">
    <location>
        <begin position="247"/>
        <end position="267"/>
    </location>
</feature>
<comment type="caution">
    <text evidence="2">The sequence shown here is derived from an EMBL/GenBank/DDBJ whole genome shotgun (WGS) entry which is preliminary data.</text>
</comment>
<dbReference type="AlphaFoldDB" id="A0A0J8D7A8"/>
<reference evidence="2 3" key="1">
    <citation type="submission" date="2015-06" db="EMBL/GenBank/DDBJ databases">
        <title>Draft genome sequence of the purine-degrading Clostridium cylindrosporum HC-1 (DSM 605).</title>
        <authorList>
            <person name="Poehlein A."/>
            <person name="Schiel-Bengelsdorf B."/>
            <person name="Bengelsdorf F."/>
            <person name="Daniel R."/>
            <person name="Duerre P."/>
        </authorList>
    </citation>
    <scope>NUCLEOTIDE SEQUENCE [LARGE SCALE GENOMIC DNA]</scope>
    <source>
        <strain evidence="2 3">DSM 605</strain>
    </source>
</reference>
<proteinExistence type="predicted"/>
<dbReference type="RefSeq" id="WP_048570443.1">
    <property type="nucleotide sequence ID" value="NZ_LFVU01000026.1"/>
</dbReference>
<dbReference type="PANTHER" id="PTHR41324:SF1">
    <property type="entry name" value="DUF2232 DOMAIN-CONTAINING PROTEIN"/>
    <property type="match status" value="1"/>
</dbReference>
<name>A0A0J8D7A8_CLOCY</name>
<dbReference type="PANTHER" id="PTHR41324">
    <property type="entry name" value="MEMBRANE PROTEIN-RELATED"/>
    <property type="match status" value="1"/>
</dbReference>
<feature type="transmembrane region" description="Helical" evidence="1">
    <location>
        <begin position="214"/>
        <end position="235"/>
    </location>
</feature>
<feature type="transmembrane region" description="Helical" evidence="1">
    <location>
        <begin position="9"/>
        <end position="26"/>
    </location>
</feature>